<name>A0A3D8S2A1_9HELO</name>
<dbReference type="Pfam" id="PF20150">
    <property type="entry name" value="2EXR"/>
    <property type="match status" value="1"/>
</dbReference>
<dbReference type="AlphaFoldDB" id="A0A3D8S2A1"/>
<gene>
    <name evidence="2" type="ORF">BP5796_05096</name>
</gene>
<dbReference type="InterPro" id="IPR045518">
    <property type="entry name" value="2EXR"/>
</dbReference>
<reference evidence="2 3" key="1">
    <citation type="journal article" date="2018" name="IMA Fungus">
        <title>IMA Genome-F 9: Draft genome sequence of Annulohypoxylon stygium, Aspergillus mulundensis, Berkeleyomyces basicola (syn. Thielaviopsis basicola), Ceratocystis smalleyi, two Cercospora beticola strains, Coleophoma cylindrospora, Fusarium fracticaudum, Phialophora cf. hyalina, and Morchella septimelata.</title>
        <authorList>
            <person name="Wingfield B.D."/>
            <person name="Bills G.F."/>
            <person name="Dong Y."/>
            <person name="Huang W."/>
            <person name="Nel W.J."/>
            <person name="Swalarsk-Parry B.S."/>
            <person name="Vaghefi N."/>
            <person name="Wilken P.M."/>
            <person name="An Z."/>
            <person name="de Beer Z.W."/>
            <person name="De Vos L."/>
            <person name="Chen L."/>
            <person name="Duong T.A."/>
            <person name="Gao Y."/>
            <person name="Hammerbacher A."/>
            <person name="Kikkert J.R."/>
            <person name="Li Y."/>
            <person name="Li H."/>
            <person name="Li K."/>
            <person name="Li Q."/>
            <person name="Liu X."/>
            <person name="Ma X."/>
            <person name="Naidoo K."/>
            <person name="Pethybridge S.J."/>
            <person name="Sun J."/>
            <person name="Steenkamp E.T."/>
            <person name="van der Nest M.A."/>
            <person name="van Wyk S."/>
            <person name="Wingfield M.J."/>
            <person name="Xiong C."/>
            <person name="Yue Q."/>
            <person name="Zhang X."/>
        </authorList>
    </citation>
    <scope>NUCLEOTIDE SEQUENCE [LARGE SCALE GENOMIC DNA]</scope>
    <source>
        <strain evidence="2 3">BP5796</strain>
    </source>
</reference>
<keyword evidence="3" id="KW-1185">Reference proteome</keyword>
<evidence type="ECO:0000313" key="2">
    <source>
        <dbReference type="EMBL" id="RDW80398.1"/>
    </source>
</evidence>
<dbReference type="Proteomes" id="UP000256328">
    <property type="component" value="Unassembled WGS sequence"/>
</dbReference>
<dbReference type="EMBL" id="PDLN01000007">
    <property type="protein sequence ID" value="RDW80398.1"/>
    <property type="molecule type" value="Genomic_DNA"/>
</dbReference>
<sequence length="287" mass="32007">MAANMLDEAIAVIESSTSTGQSAAKFTLFNELPTELRLKIWRHAFFIPQTVVISYMSPGADPNSILPWPGHFKSSQKPPALLHVNSEARKCGQKVYTACSIGIDVNGHQKSVYINLAVDEIAFPYSENDSVKALYWALTSQNWDRVGRFAITPIVRLHQDLYATVLPQQTSSKNSATYYLTHGTILIKAGTEHLGPMERLALQLRAAIKSDDSATVKTFYEQVLKEHGGNINKALEYIFFSTSAVLPKSRALQNMRRLETRSRQQDRNARRRFHTRSCGCCSSSGPA</sequence>
<dbReference type="PANTHER" id="PTHR35910">
    <property type="entry name" value="2EXR DOMAIN-CONTAINING PROTEIN"/>
    <property type="match status" value="1"/>
</dbReference>
<dbReference type="PANTHER" id="PTHR35910:SF6">
    <property type="entry name" value="2EXR DOMAIN-CONTAINING PROTEIN"/>
    <property type="match status" value="1"/>
</dbReference>
<comment type="caution">
    <text evidence="2">The sequence shown here is derived from an EMBL/GenBank/DDBJ whole genome shotgun (WGS) entry which is preliminary data.</text>
</comment>
<protein>
    <recommendedName>
        <fullName evidence="1">2EXR domain-containing protein</fullName>
    </recommendedName>
</protein>
<evidence type="ECO:0000313" key="3">
    <source>
        <dbReference type="Proteomes" id="UP000256328"/>
    </source>
</evidence>
<accession>A0A3D8S2A1</accession>
<organism evidence="2 3">
    <name type="scientific">Coleophoma crateriformis</name>
    <dbReference type="NCBI Taxonomy" id="565419"/>
    <lineage>
        <taxon>Eukaryota</taxon>
        <taxon>Fungi</taxon>
        <taxon>Dikarya</taxon>
        <taxon>Ascomycota</taxon>
        <taxon>Pezizomycotina</taxon>
        <taxon>Leotiomycetes</taxon>
        <taxon>Helotiales</taxon>
        <taxon>Dermateaceae</taxon>
        <taxon>Coleophoma</taxon>
    </lineage>
</organism>
<evidence type="ECO:0000259" key="1">
    <source>
        <dbReference type="Pfam" id="PF20150"/>
    </source>
</evidence>
<dbReference type="OrthoDB" id="3565306at2759"/>
<proteinExistence type="predicted"/>
<feature type="domain" description="2EXR" evidence="1">
    <location>
        <begin position="26"/>
        <end position="119"/>
    </location>
</feature>